<keyword evidence="2" id="KW-1185">Reference proteome</keyword>
<reference evidence="1" key="2">
    <citation type="submission" date="2022-03" db="EMBL/GenBank/DDBJ databases">
        <title>Draft title - Genomic analysis of global carrot germplasm unveils the trajectory of domestication and the origin of high carotenoid orange carrot.</title>
        <authorList>
            <person name="Iorizzo M."/>
            <person name="Ellison S."/>
            <person name="Senalik D."/>
            <person name="Macko-Podgorni A."/>
            <person name="Grzebelus D."/>
            <person name="Bostan H."/>
            <person name="Rolling W."/>
            <person name="Curaba J."/>
            <person name="Simon P."/>
        </authorList>
    </citation>
    <scope>NUCLEOTIDE SEQUENCE</scope>
    <source>
        <tissue evidence="1">Leaf</tissue>
    </source>
</reference>
<gene>
    <name evidence="1" type="ORF">DCAR_0311557</name>
</gene>
<dbReference type="Proteomes" id="UP000077755">
    <property type="component" value="Chromosome 3"/>
</dbReference>
<sequence>MANALKFMVQTNCGSSLKECKEKLNLGWGSTSPLHRMALGIFYESAKYKK</sequence>
<proteinExistence type="predicted"/>
<dbReference type="AlphaFoldDB" id="A0AAF1AR19"/>
<dbReference type="EMBL" id="CP093345">
    <property type="protein sequence ID" value="WOG92294.1"/>
    <property type="molecule type" value="Genomic_DNA"/>
</dbReference>
<accession>A0AAF1AR19</accession>
<protein>
    <submittedName>
        <fullName evidence="1">Uncharacterized protein</fullName>
    </submittedName>
</protein>
<reference evidence="1" key="1">
    <citation type="journal article" date="2016" name="Nat. Genet.">
        <title>A high-quality carrot genome assembly provides new insights into carotenoid accumulation and asterid genome evolution.</title>
        <authorList>
            <person name="Iorizzo M."/>
            <person name="Ellison S."/>
            <person name="Senalik D."/>
            <person name="Zeng P."/>
            <person name="Satapoomin P."/>
            <person name="Huang J."/>
            <person name="Bowman M."/>
            <person name="Iovene M."/>
            <person name="Sanseverino W."/>
            <person name="Cavagnaro P."/>
            <person name="Yildiz M."/>
            <person name="Macko-Podgorni A."/>
            <person name="Moranska E."/>
            <person name="Grzebelus E."/>
            <person name="Grzebelus D."/>
            <person name="Ashrafi H."/>
            <person name="Zheng Z."/>
            <person name="Cheng S."/>
            <person name="Spooner D."/>
            <person name="Van Deynze A."/>
            <person name="Simon P."/>
        </authorList>
    </citation>
    <scope>NUCLEOTIDE SEQUENCE</scope>
    <source>
        <tissue evidence="1">Leaf</tissue>
    </source>
</reference>
<evidence type="ECO:0000313" key="1">
    <source>
        <dbReference type="EMBL" id="WOG92294.1"/>
    </source>
</evidence>
<name>A0AAF1AR19_DAUCS</name>
<organism evidence="1 2">
    <name type="scientific">Daucus carota subsp. sativus</name>
    <name type="common">Carrot</name>
    <dbReference type="NCBI Taxonomy" id="79200"/>
    <lineage>
        <taxon>Eukaryota</taxon>
        <taxon>Viridiplantae</taxon>
        <taxon>Streptophyta</taxon>
        <taxon>Embryophyta</taxon>
        <taxon>Tracheophyta</taxon>
        <taxon>Spermatophyta</taxon>
        <taxon>Magnoliopsida</taxon>
        <taxon>eudicotyledons</taxon>
        <taxon>Gunneridae</taxon>
        <taxon>Pentapetalae</taxon>
        <taxon>asterids</taxon>
        <taxon>campanulids</taxon>
        <taxon>Apiales</taxon>
        <taxon>Apiaceae</taxon>
        <taxon>Apioideae</taxon>
        <taxon>Scandiceae</taxon>
        <taxon>Daucinae</taxon>
        <taxon>Daucus</taxon>
        <taxon>Daucus sect. Daucus</taxon>
    </lineage>
</organism>
<evidence type="ECO:0000313" key="2">
    <source>
        <dbReference type="Proteomes" id="UP000077755"/>
    </source>
</evidence>